<comment type="subcellular location">
    <subcellularLocation>
        <location evidence="2">Membrane</location>
        <topology evidence="2">Single-pass membrane protein</topology>
    </subcellularLocation>
</comment>
<evidence type="ECO:0000256" key="12">
    <source>
        <dbReference type="ARBA" id="ARBA00023136"/>
    </source>
</evidence>
<dbReference type="InterPro" id="IPR001841">
    <property type="entry name" value="Znf_RING"/>
</dbReference>
<dbReference type="PANTHER" id="PTHR46719">
    <property type="entry name" value="TRANSCRIPTION FACTOR C2H2 FAMILY-RELATED"/>
    <property type="match status" value="1"/>
</dbReference>
<keyword evidence="5" id="KW-0808">Transferase</keyword>
<name>A0A8J5V2X1_ZIZPA</name>
<evidence type="ECO:0000256" key="3">
    <source>
        <dbReference type="ARBA" id="ARBA00004906"/>
    </source>
</evidence>
<evidence type="ECO:0000313" key="16">
    <source>
        <dbReference type="EMBL" id="KAG8049305.1"/>
    </source>
</evidence>
<dbReference type="GO" id="GO:0016020">
    <property type="term" value="C:membrane"/>
    <property type="evidence" value="ECO:0007669"/>
    <property type="project" value="UniProtKB-SubCell"/>
</dbReference>
<dbReference type="CDD" id="cd16461">
    <property type="entry name" value="RING-H2_EL5-like"/>
    <property type="match status" value="1"/>
</dbReference>
<reference evidence="16" key="1">
    <citation type="journal article" date="2021" name="bioRxiv">
        <title>Whole Genome Assembly and Annotation of Northern Wild Rice, Zizania palustris L., Supports a Whole Genome Duplication in the Zizania Genus.</title>
        <authorList>
            <person name="Haas M."/>
            <person name="Kono T."/>
            <person name="Macchietto M."/>
            <person name="Millas R."/>
            <person name="McGilp L."/>
            <person name="Shao M."/>
            <person name="Duquette J."/>
            <person name="Hirsch C.N."/>
            <person name="Kimball J."/>
        </authorList>
    </citation>
    <scope>NUCLEOTIDE SEQUENCE</scope>
    <source>
        <tissue evidence="16">Fresh leaf tissue</tissue>
    </source>
</reference>
<dbReference type="PANTHER" id="PTHR46719:SF6">
    <property type="entry name" value="RING-H2 FINGER PROTEIN ATL70"/>
    <property type="match status" value="1"/>
</dbReference>
<reference evidence="16" key="2">
    <citation type="submission" date="2021-02" db="EMBL/GenBank/DDBJ databases">
        <authorList>
            <person name="Kimball J.A."/>
            <person name="Haas M.W."/>
            <person name="Macchietto M."/>
            <person name="Kono T."/>
            <person name="Duquette J."/>
            <person name="Shao M."/>
        </authorList>
    </citation>
    <scope>NUCLEOTIDE SEQUENCE</scope>
    <source>
        <tissue evidence="16">Fresh leaf tissue</tissue>
    </source>
</reference>
<evidence type="ECO:0000259" key="15">
    <source>
        <dbReference type="PROSITE" id="PS50089"/>
    </source>
</evidence>
<dbReference type="FunFam" id="3.30.40.10:FF:000187">
    <property type="entry name" value="E3 ubiquitin-protein ligase ATL6"/>
    <property type="match status" value="1"/>
</dbReference>
<dbReference type="GO" id="GO:0008270">
    <property type="term" value="F:zinc ion binding"/>
    <property type="evidence" value="ECO:0007669"/>
    <property type="project" value="UniProtKB-KW"/>
</dbReference>
<evidence type="ECO:0000256" key="7">
    <source>
        <dbReference type="ARBA" id="ARBA00022723"/>
    </source>
</evidence>
<gene>
    <name evidence="16" type="ORF">GUJ93_ZPchr0009g1633</name>
</gene>
<evidence type="ECO:0000256" key="5">
    <source>
        <dbReference type="ARBA" id="ARBA00022679"/>
    </source>
</evidence>
<evidence type="ECO:0000256" key="2">
    <source>
        <dbReference type="ARBA" id="ARBA00004167"/>
    </source>
</evidence>
<evidence type="ECO:0000256" key="1">
    <source>
        <dbReference type="ARBA" id="ARBA00000900"/>
    </source>
</evidence>
<sequence length="141" mass="14184">MGALEIAFIGVTVVAVVAMTGLLYMCARSGAPAAAAVARARGAAEAGGGGLDEDAIKALPRVVYGAAADEAPPAQSSTGCAVCLGEYTGGDVLRVLPGCAHSFHRQCVDQWLRLHPTCPVCRTSPLPSPASSSLAGLPHDD</sequence>
<dbReference type="InterPro" id="IPR045899">
    <property type="entry name" value="ATL71-like"/>
</dbReference>
<protein>
    <recommendedName>
        <fullName evidence="4">RING-type E3 ubiquitin transferase</fullName>
        <ecNumber evidence="4">2.3.2.27</ecNumber>
    </recommendedName>
</protein>
<dbReference type="Proteomes" id="UP000729402">
    <property type="component" value="Unassembled WGS sequence"/>
</dbReference>
<evidence type="ECO:0000256" key="14">
    <source>
        <dbReference type="SAM" id="Phobius"/>
    </source>
</evidence>
<keyword evidence="8 13" id="KW-0863">Zinc-finger</keyword>
<proteinExistence type="predicted"/>
<dbReference type="GO" id="GO:0061630">
    <property type="term" value="F:ubiquitin protein ligase activity"/>
    <property type="evidence" value="ECO:0007669"/>
    <property type="project" value="UniProtKB-EC"/>
</dbReference>
<comment type="catalytic activity">
    <reaction evidence="1">
        <text>S-ubiquitinyl-[E2 ubiquitin-conjugating enzyme]-L-cysteine + [acceptor protein]-L-lysine = [E2 ubiquitin-conjugating enzyme]-L-cysteine + N(6)-ubiquitinyl-[acceptor protein]-L-lysine.</text>
        <dbReference type="EC" id="2.3.2.27"/>
    </reaction>
</comment>
<evidence type="ECO:0000313" key="17">
    <source>
        <dbReference type="Proteomes" id="UP000729402"/>
    </source>
</evidence>
<comment type="pathway">
    <text evidence="3">Protein modification; protein ubiquitination.</text>
</comment>
<dbReference type="OrthoDB" id="8062037at2759"/>
<evidence type="ECO:0000256" key="6">
    <source>
        <dbReference type="ARBA" id="ARBA00022692"/>
    </source>
</evidence>
<dbReference type="EC" id="2.3.2.27" evidence="4"/>
<keyword evidence="10" id="KW-0862">Zinc</keyword>
<dbReference type="SMART" id="SM00184">
    <property type="entry name" value="RING"/>
    <property type="match status" value="1"/>
</dbReference>
<evidence type="ECO:0000256" key="11">
    <source>
        <dbReference type="ARBA" id="ARBA00022989"/>
    </source>
</evidence>
<keyword evidence="11 14" id="KW-1133">Transmembrane helix</keyword>
<keyword evidence="7" id="KW-0479">Metal-binding</keyword>
<evidence type="ECO:0000256" key="10">
    <source>
        <dbReference type="ARBA" id="ARBA00022833"/>
    </source>
</evidence>
<dbReference type="AlphaFoldDB" id="A0A8J5V2X1"/>
<dbReference type="EMBL" id="JAAALK010000289">
    <property type="protein sequence ID" value="KAG8049305.1"/>
    <property type="molecule type" value="Genomic_DNA"/>
</dbReference>
<feature type="domain" description="RING-type" evidence="15">
    <location>
        <begin position="80"/>
        <end position="122"/>
    </location>
</feature>
<evidence type="ECO:0000256" key="8">
    <source>
        <dbReference type="ARBA" id="ARBA00022771"/>
    </source>
</evidence>
<accession>A0A8J5V2X1</accession>
<comment type="caution">
    <text evidence="16">The sequence shown here is derived from an EMBL/GenBank/DDBJ whole genome shotgun (WGS) entry which is preliminary data.</text>
</comment>
<evidence type="ECO:0000256" key="13">
    <source>
        <dbReference type="PROSITE-ProRule" id="PRU00175"/>
    </source>
</evidence>
<keyword evidence="6 14" id="KW-0812">Transmembrane</keyword>
<keyword evidence="12 14" id="KW-0472">Membrane</keyword>
<keyword evidence="9" id="KW-0833">Ubl conjugation pathway</keyword>
<dbReference type="PROSITE" id="PS50089">
    <property type="entry name" value="ZF_RING_2"/>
    <property type="match status" value="1"/>
</dbReference>
<evidence type="ECO:0000256" key="9">
    <source>
        <dbReference type="ARBA" id="ARBA00022786"/>
    </source>
</evidence>
<evidence type="ECO:0000256" key="4">
    <source>
        <dbReference type="ARBA" id="ARBA00012483"/>
    </source>
</evidence>
<feature type="transmembrane region" description="Helical" evidence="14">
    <location>
        <begin position="6"/>
        <end position="26"/>
    </location>
</feature>
<dbReference type="Pfam" id="PF13639">
    <property type="entry name" value="zf-RING_2"/>
    <property type="match status" value="1"/>
</dbReference>
<organism evidence="16 17">
    <name type="scientific">Zizania palustris</name>
    <name type="common">Northern wild rice</name>
    <dbReference type="NCBI Taxonomy" id="103762"/>
    <lineage>
        <taxon>Eukaryota</taxon>
        <taxon>Viridiplantae</taxon>
        <taxon>Streptophyta</taxon>
        <taxon>Embryophyta</taxon>
        <taxon>Tracheophyta</taxon>
        <taxon>Spermatophyta</taxon>
        <taxon>Magnoliopsida</taxon>
        <taxon>Liliopsida</taxon>
        <taxon>Poales</taxon>
        <taxon>Poaceae</taxon>
        <taxon>BOP clade</taxon>
        <taxon>Oryzoideae</taxon>
        <taxon>Oryzeae</taxon>
        <taxon>Zizaniinae</taxon>
        <taxon>Zizania</taxon>
    </lineage>
</organism>
<keyword evidence="17" id="KW-1185">Reference proteome</keyword>